<dbReference type="EMBL" id="MU006704">
    <property type="protein sequence ID" value="KAF2631396.1"/>
    <property type="molecule type" value="Genomic_DNA"/>
</dbReference>
<keyword evidence="2" id="KW-1185">Reference proteome</keyword>
<protein>
    <submittedName>
        <fullName evidence="1">Uncharacterized protein</fullName>
    </submittedName>
</protein>
<sequence>MFQITRCLRFALLLSKLQTRACDHEAVAIETAENHNVDRGYIAAWSDSTVPRECNCSCRGISYRTASFGPAAVDGKLCRVAVYIVRARCGTSCGNG</sequence>
<evidence type="ECO:0000313" key="2">
    <source>
        <dbReference type="Proteomes" id="UP000799754"/>
    </source>
</evidence>
<evidence type="ECO:0000313" key="1">
    <source>
        <dbReference type="EMBL" id="KAF2631396.1"/>
    </source>
</evidence>
<comment type="caution">
    <text evidence="1">The sequence shown here is derived from an EMBL/GenBank/DDBJ whole genome shotgun (WGS) entry which is preliminary data.</text>
</comment>
<dbReference type="Proteomes" id="UP000799754">
    <property type="component" value="Unassembled WGS sequence"/>
</dbReference>
<name>A0ACB6SB16_9PLEO</name>
<proteinExistence type="predicted"/>
<accession>A0ACB6SB16</accession>
<reference evidence="1" key="1">
    <citation type="journal article" date="2020" name="Stud. Mycol.">
        <title>101 Dothideomycetes genomes: a test case for predicting lifestyles and emergence of pathogens.</title>
        <authorList>
            <person name="Haridas S."/>
            <person name="Albert R."/>
            <person name="Binder M."/>
            <person name="Bloem J."/>
            <person name="Labutti K."/>
            <person name="Salamov A."/>
            <person name="Andreopoulos B."/>
            <person name="Baker S."/>
            <person name="Barry K."/>
            <person name="Bills G."/>
            <person name="Bluhm B."/>
            <person name="Cannon C."/>
            <person name="Castanera R."/>
            <person name="Culley D."/>
            <person name="Daum C."/>
            <person name="Ezra D."/>
            <person name="Gonzalez J."/>
            <person name="Henrissat B."/>
            <person name="Kuo A."/>
            <person name="Liang C."/>
            <person name="Lipzen A."/>
            <person name="Lutzoni F."/>
            <person name="Magnuson J."/>
            <person name="Mondo S."/>
            <person name="Nolan M."/>
            <person name="Ohm R."/>
            <person name="Pangilinan J."/>
            <person name="Park H.-J."/>
            <person name="Ramirez L."/>
            <person name="Alfaro M."/>
            <person name="Sun H."/>
            <person name="Tritt A."/>
            <person name="Yoshinaga Y."/>
            <person name="Zwiers L.-H."/>
            <person name="Turgeon B."/>
            <person name="Goodwin S."/>
            <person name="Spatafora J."/>
            <person name="Crous P."/>
            <person name="Grigoriev I."/>
        </authorList>
    </citation>
    <scope>NUCLEOTIDE SEQUENCE</scope>
    <source>
        <strain evidence="1">CBS 525.71</strain>
    </source>
</reference>
<organism evidence="1 2">
    <name type="scientific">Macroventuria anomochaeta</name>
    <dbReference type="NCBI Taxonomy" id="301207"/>
    <lineage>
        <taxon>Eukaryota</taxon>
        <taxon>Fungi</taxon>
        <taxon>Dikarya</taxon>
        <taxon>Ascomycota</taxon>
        <taxon>Pezizomycotina</taxon>
        <taxon>Dothideomycetes</taxon>
        <taxon>Pleosporomycetidae</taxon>
        <taxon>Pleosporales</taxon>
        <taxon>Pleosporineae</taxon>
        <taxon>Didymellaceae</taxon>
        <taxon>Macroventuria</taxon>
    </lineage>
</organism>
<gene>
    <name evidence="1" type="ORF">BU25DRAFT_185319</name>
</gene>